<proteinExistence type="predicted"/>
<reference evidence="2 3" key="1">
    <citation type="submission" date="2010-05" db="EMBL/GenBank/DDBJ databases">
        <title>The Genome Sequence of Thecamonas trahens ATCC 50062.</title>
        <authorList>
            <consortium name="The Broad Institute Genome Sequencing Platform"/>
            <person name="Russ C."/>
            <person name="Cuomo C."/>
            <person name="Shea T."/>
            <person name="Young S.K."/>
            <person name="Zeng Q."/>
            <person name="Koehrsen M."/>
            <person name="Haas B."/>
            <person name="Borodovsky M."/>
            <person name="Guigo R."/>
            <person name="Alvarado L."/>
            <person name="Berlin A."/>
            <person name="Bochicchio J."/>
            <person name="Borenstein D."/>
            <person name="Chapman S."/>
            <person name="Chen Z."/>
            <person name="Freedman E."/>
            <person name="Gellesch M."/>
            <person name="Goldberg J."/>
            <person name="Griggs A."/>
            <person name="Gujja S."/>
            <person name="Heilman E."/>
            <person name="Heiman D."/>
            <person name="Hepburn T."/>
            <person name="Howarth C."/>
            <person name="Jen D."/>
            <person name="Larson L."/>
            <person name="Mehta T."/>
            <person name="Park D."/>
            <person name="Pearson M."/>
            <person name="Roberts A."/>
            <person name="Saif S."/>
            <person name="Shenoy N."/>
            <person name="Sisk P."/>
            <person name="Stolte C."/>
            <person name="Sykes S."/>
            <person name="Thomson T."/>
            <person name="Walk T."/>
            <person name="White J."/>
            <person name="Yandava C."/>
            <person name="Burger G."/>
            <person name="Gray M.W."/>
            <person name="Holland P.W.H."/>
            <person name="King N."/>
            <person name="Lang F.B.F."/>
            <person name="Roger A.J."/>
            <person name="Ruiz-Trillo I."/>
            <person name="Lander E."/>
            <person name="Nusbaum C."/>
        </authorList>
    </citation>
    <scope>NUCLEOTIDE SEQUENCE [LARGE SCALE GENOMIC DNA]</scope>
    <source>
        <strain evidence="2 3">ATCC 50062</strain>
    </source>
</reference>
<feature type="compositionally biased region" description="Low complexity" evidence="1">
    <location>
        <begin position="88"/>
        <end position="98"/>
    </location>
</feature>
<dbReference type="Proteomes" id="UP000054408">
    <property type="component" value="Unassembled WGS sequence"/>
</dbReference>
<gene>
    <name evidence="2" type="ORF">AMSG_01506</name>
</gene>
<organism evidence="2 3">
    <name type="scientific">Thecamonas trahens ATCC 50062</name>
    <dbReference type="NCBI Taxonomy" id="461836"/>
    <lineage>
        <taxon>Eukaryota</taxon>
        <taxon>Apusozoa</taxon>
        <taxon>Apusomonadida</taxon>
        <taxon>Apusomonadidae</taxon>
        <taxon>Thecamonas</taxon>
    </lineage>
</organism>
<feature type="compositionally biased region" description="Low complexity" evidence="1">
    <location>
        <begin position="41"/>
        <end position="55"/>
    </location>
</feature>
<dbReference type="GeneID" id="25561253"/>
<feature type="region of interest" description="Disordered" evidence="1">
    <location>
        <begin position="28"/>
        <end position="120"/>
    </location>
</feature>
<evidence type="ECO:0000256" key="1">
    <source>
        <dbReference type="SAM" id="MobiDB-lite"/>
    </source>
</evidence>
<name>A0A0L0DQW0_THETB</name>
<dbReference type="AlphaFoldDB" id="A0A0L0DQW0"/>
<sequence length="253" mass="27344">MLATRRWRGVPCPDADICVRRPLCPFRHVPAESSARSRPGSTPQPTTATESATTTLGMGDAAPPPIRYSLAEERARLAQSRKAREASRAAAEAAAATDESGRRQRRPTPPRPPSPLIADAAPAGEGEKAAAKIAAFLPPSPEPEGDDSAAPQPALSPEPEPVLFKPDARVIACKYPRALREKYVRLLFEALMGQMADAVAGLDSDRAKRVRAKRFAAQQALDIERAAYDGSVSKNNYKSLCTTRILFIRNPLR</sequence>
<feature type="region of interest" description="Disordered" evidence="1">
    <location>
        <begin position="137"/>
        <end position="161"/>
    </location>
</feature>
<keyword evidence="3" id="KW-1185">Reference proteome</keyword>
<evidence type="ECO:0000313" key="2">
    <source>
        <dbReference type="EMBL" id="KNC54655.1"/>
    </source>
</evidence>
<dbReference type="RefSeq" id="XP_013761557.1">
    <property type="nucleotide sequence ID" value="XM_013906103.1"/>
</dbReference>
<dbReference type="EMBL" id="GL349438">
    <property type="protein sequence ID" value="KNC54655.1"/>
    <property type="molecule type" value="Genomic_DNA"/>
</dbReference>
<evidence type="ECO:0000313" key="3">
    <source>
        <dbReference type="Proteomes" id="UP000054408"/>
    </source>
</evidence>
<protein>
    <submittedName>
        <fullName evidence="2">Uncharacterized protein</fullName>
    </submittedName>
</protein>
<feature type="compositionally biased region" description="Basic and acidic residues" evidence="1">
    <location>
        <begin position="70"/>
        <end position="87"/>
    </location>
</feature>
<accession>A0A0L0DQW0</accession>